<gene>
    <name evidence="2" type="ORF">GCM10011316_12730</name>
</gene>
<accession>A0A916TFP6</accession>
<evidence type="ECO:0000256" key="1">
    <source>
        <dbReference type="SAM" id="SignalP"/>
    </source>
</evidence>
<evidence type="ECO:0008006" key="4">
    <source>
        <dbReference type="Google" id="ProtNLM"/>
    </source>
</evidence>
<dbReference type="InterPro" id="IPR036465">
    <property type="entry name" value="vWFA_dom_sf"/>
</dbReference>
<feature type="chain" id="PRO_5037594545" description="DUF1194 domain-containing protein" evidence="1">
    <location>
        <begin position="26"/>
        <end position="272"/>
    </location>
</feature>
<sequence>MKKWFLHFPLLLAVASLLGLAAARAQEPVDVALVLAVDVSLSMSYEEMGIQRSGYAAALTSDEVLATIAGGFHGRIAVTFFEWANNSWARELVGWTIIETREDAEAIAKELRTAHRRGERRTSISGGIEAAMEKLENLPFEVDRKVIDISGDGPNNQGVPVTQARDEAIARGITINGLPLLTSGGFGGIFNIPDLDEYYRRCVIGGPASFMIPVNSWDQFPEAVRRKLVLEIGAVPPADLAPVIPAQITFGEPYDCLIGEKLWQQRRMFLDR</sequence>
<evidence type="ECO:0000313" key="3">
    <source>
        <dbReference type="Proteomes" id="UP000605148"/>
    </source>
</evidence>
<keyword evidence="1" id="KW-0732">Signal</keyword>
<comment type="caution">
    <text evidence="2">The sequence shown here is derived from an EMBL/GenBank/DDBJ whole genome shotgun (WGS) entry which is preliminary data.</text>
</comment>
<reference evidence="2" key="1">
    <citation type="journal article" date="2014" name="Int. J. Syst. Evol. Microbiol.">
        <title>Complete genome sequence of Corynebacterium casei LMG S-19264T (=DSM 44701T), isolated from a smear-ripened cheese.</title>
        <authorList>
            <consortium name="US DOE Joint Genome Institute (JGI-PGF)"/>
            <person name="Walter F."/>
            <person name="Albersmeier A."/>
            <person name="Kalinowski J."/>
            <person name="Ruckert C."/>
        </authorList>
    </citation>
    <scope>NUCLEOTIDE SEQUENCE</scope>
    <source>
        <strain evidence="2">CGMCC 1.12426</strain>
    </source>
</reference>
<dbReference type="InterPro" id="IPR010607">
    <property type="entry name" value="DUF1194"/>
</dbReference>
<dbReference type="Pfam" id="PF06707">
    <property type="entry name" value="DUF1194"/>
    <property type="match status" value="1"/>
</dbReference>
<dbReference type="OrthoDB" id="9792179at2"/>
<keyword evidence="3" id="KW-1185">Reference proteome</keyword>
<protein>
    <recommendedName>
        <fullName evidence="4">DUF1194 domain-containing protein</fullName>
    </recommendedName>
</protein>
<dbReference type="EMBL" id="BMFA01000003">
    <property type="protein sequence ID" value="GGB42292.1"/>
    <property type="molecule type" value="Genomic_DNA"/>
</dbReference>
<organism evidence="2 3">
    <name type="scientific">Roseibium aquae</name>
    <dbReference type="NCBI Taxonomy" id="1323746"/>
    <lineage>
        <taxon>Bacteria</taxon>
        <taxon>Pseudomonadati</taxon>
        <taxon>Pseudomonadota</taxon>
        <taxon>Alphaproteobacteria</taxon>
        <taxon>Hyphomicrobiales</taxon>
        <taxon>Stappiaceae</taxon>
        <taxon>Roseibium</taxon>
    </lineage>
</organism>
<feature type="signal peptide" evidence="1">
    <location>
        <begin position="1"/>
        <end position="25"/>
    </location>
</feature>
<dbReference type="SUPFAM" id="SSF53300">
    <property type="entry name" value="vWA-like"/>
    <property type="match status" value="1"/>
</dbReference>
<reference evidence="2" key="2">
    <citation type="submission" date="2020-09" db="EMBL/GenBank/DDBJ databases">
        <authorList>
            <person name="Sun Q."/>
            <person name="Zhou Y."/>
        </authorList>
    </citation>
    <scope>NUCLEOTIDE SEQUENCE</scope>
    <source>
        <strain evidence="2">CGMCC 1.12426</strain>
    </source>
</reference>
<dbReference type="CDD" id="cd00198">
    <property type="entry name" value="vWFA"/>
    <property type="match status" value="1"/>
</dbReference>
<dbReference type="Proteomes" id="UP000605148">
    <property type="component" value="Unassembled WGS sequence"/>
</dbReference>
<dbReference type="AlphaFoldDB" id="A0A916TFP6"/>
<dbReference type="Gene3D" id="3.40.50.410">
    <property type="entry name" value="von Willebrand factor, type A domain"/>
    <property type="match status" value="1"/>
</dbReference>
<proteinExistence type="predicted"/>
<evidence type="ECO:0000313" key="2">
    <source>
        <dbReference type="EMBL" id="GGB42292.1"/>
    </source>
</evidence>
<dbReference type="RefSeq" id="WP_150495364.1">
    <property type="nucleotide sequence ID" value="NZ_BMFA01000003.1"/>
</dbReference>
<name>A0A916TFP6_9HYPH</name>